<gene>
    <name evidence="11" type="ORF">Cme02nite_42960</name>
</gene>
<organism evidence="11 12">
    <name type="scientific">Catellatospora methionotrophica</name>
    <dbReference type="NCBI Taxonomy" id="121620"/>
    <lineage>
        <taxon>Bacteria</taxon>
        <taxon>Bacillati</taxon>
        <taxon>Actinomycetota</taxon>
        <taxon>Actinomycetes</taxon>
        <taxon>Micromonosporales</taxon>
        <taxon>Micromonosporaceae</taxon>
        <taxon>Catellatospora</taxon>
    </lineage>
</organism>
<keyword evidence="4" id="KW-0328">Glycosyltransferase</keyword>
<protein>
    <submittedName>
        <fullName evidence="11">Membrane protein</fullName>
    </submittedName>
</protein>
<comment type="subcellular location">
    <subcellularLocation>
        <location evidence="1">Endoplasmic reticulum membrane</location>
        <topology evidence="1">Multi-pass membrane protein</topology>
    </subcellularLocation>
</comment>
<feature type="transmembrane region" description="Helical" evidence="10">
    <location>
        <begin position="160"/>
        <end position="178"/>
    </location>
</feature>
<keyword evidence="5" id="KW-0808">Transferase</keyword>
<dbReference type="InterPro" id="IPR007315">
    <property type="entry name" value="PIG-V/Gpi18"/>
</dbReference>
<feature type="transmembrane region" description="Helical" evidence="10">
    <location>
        <begin position="298"/>
        <end position="314"/>
    </location>
</feature>
<evidence type="ECO:0000256" key="1">
    <source>
        <dbReference type="ARBA" id="ARBA00004477"/>
    </source>
</evidence>
<feature type="transmembrane region" description="Helical" evidence="10">
    <location>
        <begin position="76"/>
        <end position="95"/>
    </location>
</feature>
<keyword evidence="7" id="KW-0256">Endoplasmic reticulum</keyword>
<evidence type="ECO:0000256" key="7">
    <source>
        <dbReference type="ARBA" id="ARBA00022824"/>
    </source>
</evidence>
<proteinExistence type="predicted"/>
<reference evidence="11" key="1">
    <citation type="submission" date="2021-01" db="EMBL/GenBank/DDBJ databases">
        <title>Whole genome shotgun sequence of Catellatospora methionotrophica NBRC 14553.</title>
        <authorList>
            <person name="Komaki H."/>
            <person name="Tamura T."/>
        </authorList>
    </citation>
    <scope>NUCLEOTIDE SEQUENCE</scope>
    <source>
        <strain evidence="11">NBRC 14553</strain>
    </source>
</reference>
<keyword evidence="8 10" id="KW-1133">Transmembrane helix</keyword>
<evidence type="ECO:0000256" key="8">
    <source>
        <dbReference type="ARBA" id="ARBA00022989"/>
    </source>
</evidence>
<dbReference type="UniPathway" id="UPA00196"/>
<dbReference type="PANTHER" id="PTHR12468">
    <property type="entry name" value="GPI MANNOSYLTRANSFERASE 2"/>
    <property type="match status" value="1"/>
</dbReference>
<keyword evidence="3" id="KW-0337">GPI-anchor biosynthesis</keyword>
<dbReference type="GO" id="GO:0000009">
    <property type="term" value="F:alpha-1,6-mannosyltransferase activity"/>
    <property type="evidence" value="ECO:0007669"/>
    <property type="project" value="InterPro"/>
</dbReference>
<evidence type="ECO:0000256" key="9">
    <source>
        <dbReference type="ARBA" id="ARBA00023136"/>
    </source>
</evidence>
<feature type="transmembrane region" description="Helical" evidence="10">
    <location>
        <begin position="246"/>
        <end position="267"/>
    </location>
</feature>
<dbReference type="AlphaFoldDB" id="A0A8J3PGR2"/>
<name>A0A8J3PGR2_9ACTN</name>
<evidence type="ECO:0000256" key="2">
    <source>
        <dbReference type="ARBA" id="ARBA00004687"/>
    </source>
</evidence>
<dbReference type="GO" id="GO:0006506">
    <property type="term" value="P:GPI anchor biosynthetic process"/>
    <property type="evidence" value="ECO:0007669"/>
    <property type="project" value="UniProtKB-UniPathway"/>
</dbReference>
<evidence type="ECO:0000256" key="10">
    <source>
        <dbReference type="SAM" id="Phobius"/>
    </source>
</evidence>
<feature type="transmembrane region" description="Helical" evidence="10">
    <location>
        <begin position="321"/>
        <end position="343"/>
    </location>
</feature>
<feature type="transmembrane region" description="Helical" evidence="10">
    <location>
        <begin position="187"/>
        <end position="206"/>
    </location>
</feature>
<evidence type="ECO:0000313" key="11">
    <source>
        <dbReference type="EMBL" id="GIG15964.1"/>
    </source>
</evidence>
<evidence type="ECO:0000313" key="12">
    <source>
        <dbReference type="Proteomes" id="UP000660339"/>
    </source>
</evidence>
<feature type="transmembrane region" description="Helical" evidence="10">
    <location>
        <begin position="51"/>
        <end position="70"/>
    </location>
</feature>
<evidence type="ECO:0000256" key="6">
    <source>
        <dbReference type="ARBA" id="ARBA00022692"/>
    </source>
</evidence>
<evidence type="ECO:0000256" key="5">
    <source>
        <dbReference type="ARBA" id="ARBA00022679"/>
    </source>
</evidence>
<comment type="pathway">
    <text evidence="2">Glycolipid biosynthesis; glycosylphosphatidylinositol-anchor biosynthesis.</text>
</comment>
<feature type="transmembrane region" description="Helical" evidence="10">
    <location>
        <begin position="107"/>
        <end position="140"/>
    </location>
</feature>
<sequence>MLWVFARHAGVSVLEVLGQRFDAVGYTQIAEHGYDFTLHTKPDGTLTTTNLTFFPLFPALVALVKTITFLPTPVAGILVAWAAGLAAAWGVFALGNHLFDRRTGVMLVALWAALPAAVVESMAYTETLFTAIVAWTLLAVLKRRWLPAAALAVLGGLSRPSATALVAAVCLASLVAIVQRRDGWRPWAALLAAPLGYAGYIAWVSMVVGRVDGYFYIQQHAWNISFDGGQDTARRFVRLLTESMPLTYYVSAFTILTAVLLLVLTLMDRQPWPLWVFSLTLIVLTLGTSQYFWAKGRYLIPAVTLLLPIAVSLARTKARTMIVVLGFLTLASASYGTYLTLVWKYSP</sequence>
<dbReference type="EMBL" id="BONJ01000023">
    <property type="protein sequence ID" value="GIG15964.1"/>
    <property type="molecule type" value="Genomic_DNA"/>
</dbReference>
<comment type="caution">
    <text evidence="11">The sequence shown here is derived from an EMBL/GenBank/DDBJ whole genome shotgun (WGS) entry which is preliminary data.</text>
</comment>
<dbReference type="GO" id="GO:0016020">
    <property type="term" value="C:membrane"/>
    <property type="evidence" value="ECO:0007669"/>
    <property type="project" value="GOC"/>
</dbReference>
<dbReference type="Proteomes" id="UP000660339">
    <property type="component" value="Unassembled WGS sequence"/>
</dbReference>
<keyword evidence="9 10" id="KW-0472">Membrane</keyword>
<evidence type="ECO:0000256" key="3">
    <source>
        <dbReference type="ARBA" id="ARBA00022502"/>
    </source>
</evidence>
<dbReference type="PANTHER" id="PTHR12468:SF2">
    <property type="entry name" value="GPI MANNOSYLTRANSFERASE 2"/>
    <property type="match status" value="1"/>
</dbReference>
<dbReference type="GO" id="GO:0004376">
    <property type="term" value="F:GPI mannosyltransferase activity"/>
    <property type="evidence" value="ECO:0007669"/>
    <property type="project" value="InterPro"/>
</dbReference>
<accession>A0A8J3PGR2</accession>
<evidence type="ECO:0000256" key="4">
    <source>
        <dbReference type="ARBA" id="ARBA00022676"/>
    </source>
</evidence>
<feature type="transmembrane region" description="Helical" evidence="10">
    <location>
        <begin position="274"/>
        <end position="292"/>
    </location>
</feature>
<keyword evidence="6 10" id="KW-0812">Transmembrane</keyword>
<keyword evidence="12" id="KW-1185">Reference proteome</keyword>